<feature type="transmembrane region" description="Helical" evidence="6">
    <location>
        <begin position="71"/>
        <end position="93"/>
    </location>
</feature>
<dbReference type="GeneID" id="6197471"/>
<evidence type="ECO:0000313" key="8">
    <source>
        <dbReference type="EMBL" id="CAP60269.1"/>
    </source>
</evidence>
<evidence type="ECO:0000256" key="1">
    <source>
        <dbReference type="ARBA" id="ARBA00004141"/>
    </source>
</evidence>
<dbReference type="GO" id="GO:0007189">
    <property type="term" value="P:adenylate cyclase-activating G protein-coupled receptor signaling pathway"/>
    <property type="evidence" value="ECO:0007669"/>
    <property type="project" value="TreeGrafter"/>
</dbReference>
<dbReference type="GO" id="GO:0007166">
    <property type="term" value="P:cell surface receptor signaling pathway"/>
    <property type="evidence" value="ECO:0007669"/>
    <property type="project" value="InterPro"/>
</dbReference>
<accession>B2AB07</accession>
<dbReference type="SUPFAM" id="SSF81321">
    <property type="entry name" value="Family A G protein-coupled receptor-like"/>
    <property type="match status" value="1"/>
</dbReference>
<evidence type="ECO:0000256" key="6">
    <source>
        <dbReference type="SAM" id="Phobius"/>
    </source>
</evidence>
<feature type="region of interest" description="Disordered" evidence="5">
    <location>
        <begin position="350"/>
        <end position="380"/>
    </location>
</feature>
<feature type="domain" description="G-protein coupled receptors family 2 profile 2" evidence="7">
    <location>
        <begin position="36"/>
        <end position="179"/>
    </location>
</feature>
<dbReference type="PANTHER" id="PTHR23112:SF0">
    <property type="entry name" value="TRANSMEMBRANE PROTEIN 116"/>
    <property type="match status" value="1"/>
</dbReference>
<dbReference type="KEGG" id="pan:PODANSg09836"/>
<dbReference type="PROSITE" id="PS50261">
    <property type="entry name" value="G_PROTEIN_RECEP_F2_4"/>
    <property type="match status" value="1"/>
</dbReference>
<dbReference type="GO" id="GO:0004930">
    <property type="term" value="F:G protein-coupled receptor activity"/>
    <property type="evidence" value="ECO:0007669"/>
    <property type="project" value="InterPro"/>
</dbReference>
<organism evidence="8">
    <name type="scientific">Podospora anserina (strain S / ATCC MYA-4624 / DSM 980 / FGSC 10383)</name>
    <name type="common">Pleurage anserina</name>
    <dbReference type="NCBI Taxonomy" id="515849"/>
    <lineage>
        <taxon>Eukaryota</taxon>
        <taxon>Fungi</taxon>
        <taxon>Dikarya</taxon>
        <taxon>Ascomycota</taxon>
        <taxon>Pezizomycotina</taxon>
        <taxon>Sordariomycetes</taxon>
        <taxon>Sordariomycetidae</taxon>
        <taxon>Sordariales</taxon>
        <taxon>Podosporaceae</taxon>
        <taxon>Podospora</taxon>
        <taxon>Podospora anserina</taxon>
    </lineage>
</organism>
<feature type="compositionally biased region" description="Gly residues" evidence="5">
    <location>
        <begin position="568"/>
        <end position="578"/>
    </location>
</feature>
<keyword evidence="3 6" id="KW-1133">Transmembrane helix</keyword>
<feature type="transmembrane region" description="Helical" evidence="6">
    <location>
        <begin position="41"/>
        <end position="59"/>
    </location>
</feature>
<feature type="transmembrane region" description="Helical" evidence="6">
    <location>
        <begin position="118"/>
        <end position="135"/>
    </location>
</feature>
<feature type="transmembrane region" description="Helical" evidence="6">
    <location>
        <begin position="144"/>
        <end position="164"/>
    </location>
</feature>
<dbReference type="PANTHER" id="PTHR23112">
    <property type="entry name" value="G PROTEIN-COUPLED RECEPTOR 157-RELATED"/>
    <property type="match status" value="1"/>
</dbReference>
<dbReference type="GO" id="GO:0005886">
    <property type="term" value="C:plasma membrane"/>
    <property type="evidence" value="ECO:0007669"/>
    <property type="project" value="TreeGrafter"/>
</dbReference>
<sequence>MTSTWSPSFFLAMAALKIVPGQSGYMNLTSTERDTIQHVERFGASLSLVGVSFIFWAYWMFKRVRTVPNTFILFASIANVGASIACLIGYAGIVAGDDSGLCKVQAFLLEMFMQSDPWWSLAMAVNVYMVFFMAYNPNNFHRHLWMYCVVCFGVPAVPAVVMLFHRPGDVHMYGNATVCPLFHPISQHLSRTYLGSRHIQLDTDTTTSAPMAASVPTFMIQRFGYHVFHQRNQLRNLTLSNQAKDASGTDLRGSAEKVPLFFPFIILSVLALSSPGARCLSHPTTSFPNVFPLFFLFPLLRFSPHEATPPSTPTGASSITPVLPPAHRHAMATAPQPPAATLHPWVSPAESLDSDDFGRSPTSHSCSRTQHSNPFQTISSVSSAPRCRSASVANVNRQNWLKTRFNHVGQAWKKFRYKLVNLDPIKLAYLRTSFVFAISVLVTWTPSSINRVYALMYPATTSYSLNLASAVVLPLQGLWNAVIFAATSWAVLAEEFKTLWIRSGVRIPGRWQEEQQEGGAVVDREGVEGFKMAWHQNGRGRVSHEEGDDGDDVLVPPERVFRERHGSVAGGFDGGGGSRRPSEYGSRRPSEYLVPPLGGPGSPRAGQGQVRVIRGGSL</sequence>
<evidence type="ECO:0000259" key="7">
    <source>
        <dbReference type="PROSITE" id="PS50261"/>
    </source>
</evidence>
<evidence type="ECO:0000256" key="4">
    <source>
        <dbReference type="ARBA" id="ARBA00023136"/>
    </source>
</evidence>
<dbReference type="OrthoDB" id="18453at2759"/>
<reference evidence="8" key="1">
    <citation type="journal article" date="2008" name="Genome Biol.">
        <title>The genome sequence of the model ascomycete fungus Podospora anserina.</title>
        <authorList>
            <person name="Espagne E."/>
            <person name="Lespinet O."/>
            <person name="Malagnac F."/>
            <person name="Da Silva C."/>
            <person name="Jaillon O."/>
            <person name="Porcel B.M."/>
            <person name="Couloux A."/>
            <person name="Aury J.-M."/>
            <person name="Segurens B."/>
            <person name="Poulain J."/>
            <person name="Anthouard V."/>
            <person name="Grossetete S."/>
            <person name="Khalili H."/>
            <person name="Coppin E."/>
            <person name="Dequard-Chablat M."/>
            <person name="Picard M."/>
            <person name="Contamine V."/>
            <person name="Arnaise S."/>
            <person name="Bourdais A."/>
            <person name="Berteaux-Lecellier V."/>
            <person name="Gautheret D."/>
            <person name="de Vries R.P."/>
            <person name="Battaglia E."/>
            <person name="Coutinho P.M."/>
            <person name="Danchin E.G.J."/>
            <person name="Henrissat B."/>
            <person name="El Khoury R."/>
            <person name="Sainsard-Chanet A."/>
            <person name="Boivin A."/>
            <person name="Pinan-Lucarre B."/>
            <person name="Sellem C.H."/>
            <person name="Debuchy R."/>
            <person name="Wincker P."/>
            <person name="Weissenbach J."/>
            <person name="Silar P."/>
        </authorList>
    </citation>
    <scope>NUCLEOTIDE SEQUENCE [LARGE SCALE GENOMIC DNA]</scope>
    <source>
        <strain evidence="8">S mat+</strain>
    </source>
</reference>
<feature type="compositionally biased region" description="Basic and acidic residues" evidence="5">
    <location>
        <begin position="580"/>
        <end position="590"/>
    </location>
</feature>
<dbReference type="RefSeq" id="XP_001912787.1">
    <property type="nucleotide sequence ID" value="XM_001912752.1"/>
</dbReference>
<gene>
    <name evidence="8" type="ORF">PODANS_1_5770</name>
</gene>
<proteinExistence type="predicted"/>
<protein>
    <submittedName>
        <fullName evidence="8">Podospora anserina S mat+ genomic DNA chromosome 1, supercontig 1</fullName>
    </submittedName>
</protein>
<dbReference type="Gene3D" id="1.20.1070.10">
    <property type="entry name" value="Rhodopsin 7-helix transmembrane proteins"/>
    <property type="match status" value="1"/>
</dbReference>
<feature type="transmembrane region" description="Helical" evidence="6">
    <location>
        <begin position="260"/>
        <end position="280"/>
    </location>
</feature>
<keyword evidence="4 6" id="KW-0472">Membrane</keyword>
<dbReference type="AlphaFoldDB" id="B2AB07"/>
<dbReference type="InterPro" id="IPR000832">
    <property type="entry name" value="GPCR_2_secretin-like"/>
</dbReference>
<reference evidence="8" key="2">
    <citation type="submission" date="2008-07" db="EMBL/GenBank/DDBJ databases">
        <authorList>
            <person name="Genoscope - CEA"/>
        </authorList>
    </citation>
    <scope>NUCLEOTIDE SEQUENCE</scope>
    <source>
        <strain evidence="8">S mat+</strain>
    </source>
</reference>
<feature type="transmembrane region" description="Helical" evidence="6">
    <location>
        <begin position="428"/>
        <end position="447"/>
    </location>
</feature>
<dbReference type="EMBL" id="CU633438">
    <property type="protein sequence ID" value="CAP60269.1"/>
    <property type="molecule type" value="Genomic_DNA"/>
</dbReference>
<dbReference type="InterPro" id="IPR017981">
    <property type="entry name" value="GPCR_2-like_7TM"/>
</dbReference>
<evidence type="ECO:0000256" key="5">
    <source>
        <dbReference type="SAM" id="MobiDB-lite"/>
    </source>
</evidence>
<dbReference type="VEuPathDB" id="FungiDB:PODANS_1_5770"/>
<keyword evidence="2 6" id="KW-0812">Transmembrane</keyword>
<comment type="subcellular location">
    <subcellularLocation>
        <location evidence="1">Membrane</location>
        <topology evidence="1">Multi-pass membrane protein</topology>
    </subcellularLocation>
</comment>
<feature type="compositionally biased region" description="Polar residues" evidence="5">
    <location>
        <begin position="360"/>
        <end position="380"/>
    </location>
</feature>
<dbReference type="Pfam" id="PF00002">
    <property type="entry name" value="7tm_2"/>
    <property type="match status" value="1"/>
</dbReference>
<feature type="region of interest" description="Disordered" evidence="5">
    <location>
        <begin position="565"/>
        <end position="618"/>
    </location>
</feature>
<evidence type="ECO:0000256" key="3">
    <source>
        <dbReference type="ARBA" id="ARBA00022989"/>
    </source>
</evidence>
<name>B2AB07_PODAN</name>
<feature type="transmembrane region" description="Helical" evidence="6">
    <location>
        <begin position="467"/>
        <end position="492"/>
    </location>
</feature>
<dbReference type="HOGENOM" id="CLU_024810_0_1_1"/>
<evidence type="ECO:0000256" key="2">
    <source>
        <dbReference type="ARBA" id="ARBA00022692"/>
    </source>
</evidence>